<organism evidence="4 5">
    <name type="scientific">Candidatus Uhrbacteria bacterium RIFCSPHIGHO2_02_FULL_57_19</name>
    <dbReference type="NCBI Taxonomy" id="1802391"/>
    <lineage>
        <taxon>Bacteria</taxon>
        <taxon>Candidatus Uhriibacteriota</taxon>
    </lineage>
</organism>
<dbReference type="InterPro" id="IPR001091">
    <property type="entry name" value="RM_Methyltransferase"/>
</dbReference>
<dbReference type="Pfam" id="PF01170">
    <property type="entry name" value="UPF0020"/>
    <property type="match status" value="1"/>
</dbReference>
<dbReference type="PRINTS" id="PR00508">
    <property type="entry name" value="S21N4MTFRASE"/>
</dbReference>
<evidence type="ECO:0000256" key="2">
    <source>
        <dbReference type="ARBA" id="ARBA00022679"/>
    </source>
</evidence>
<evidence type="ECO:0000259" key="3">
    <source>
        <dbReference type="Pfam" id="PF01170"/>
    </source>
</evidence>
<dbReference type="InterPro" id="IPR029063">
    <property type="entry name" value="SAM-dependent_MTases_sf"/>
</dbReference>
<reference evidence="4 5" key="1">
    <citation type="journal article" date="2016" name="Nat. Commun.">
        <title>Thousands of microbial genomes shed light on interconnected biogeochemical processes in an aquifer system.</title>
        <authorList>
            <person name="Anantharaman K."/>
            <person name="Brown C.T."/>
            <person name="Hug L.A."/>
            <person name="Sharon I."/>
            <person name="Castelle C.J."/>
            <person name="Probst A.J."/>
            <person name="Thomas B.C."/>
            <person name="Singh A."/>
            <person name="Wilkins M.J."/>
            <person name="Karaoz U."/>
            <person name="Brodie E.L."/>
            <person name="Williams K.H."/>
            <person name="Hubbard S.S."/>
            <person name="Banfield J.F."/>
        </authorList>
    </citation>
    <scope>NUCLEOTIDE SEQUENCE [LARGE SCALE GENOMIC DNA]</scope>
</reference>
<proteinExistence type="predicted"/>
<gene>
    <name evidence="4" type="ORF">A3D72_00715</name>
</gene>
<dbReference type="GO" id="GO:0016423">
    <property type="term" value="F:tRNA (guanine) methyltransferase activity"/>
    <property type="evidence" value="ECO:0007669"/>
    <property type="project" value="TreeGrafter"/>
</dbReference>
<dbReference type="GO" id="GO:0003677">
    <property type="term" value="F:DNA binding"/>
    <property type="evidence" value="ECO:0007669"/>
    <property type="project" value="InterPro"/>
</dbReference>
<keyword evidence="2" id="KW-0808">Transferase</keyword>
<dbReference type="PANTHER" id="PTHR14911">
    <property type="entry name" value="THUMP DOMAIN-CONTAINING"/>
    <property type="match status" value="1"/>
</dbReference>
<dbReference type="STRING" id="1802391.A3D72_00715"/>
<protein>
    <recommendedName>
        <fullName evidence="3">Ribosomal RNA large subunit methyltransferase K/L-like methyltransferase domain-containing protein</fullName>
    </recommendedName>
</protein>
<dbReference type="AlphaFoldDB" id="A0A1F7U532"/>
<evidence type="ECO:0000313" key="4">
    <source>
        <dbReference type="EMBL" id="OGL73375.1"/>
    </source>
</evidence>
<comment type="caution">
    <text evidence="4">The sequence shown here is derived from an EMBL/GenBank/DDBJ whole genome shotgun (WGS) entry which is preliminary data.</text>
</comment>
<dbReference type="Gene3D" id="3.40.50.150">
    <property type="entry name" value="Vaccinia Virus protein VP39"/>
    <property type="match status" value="1"/>
</dbReference>
<keyword evidence="1" id="KW-0489">Methyltransferase</keyword>
<feature type="domain" description="Ribosomal RNA large subunit methyltransferase K/L-like methyltransferase" evidence="3">
    <location>
        <begin position="179"/>
        <end position="228"/>
    </location>
</feature>
<dbReference type="SUPFAM" id="SSF53335">
    <property type="entry name" value="S-adenosyl-L-methionine-dependent methyltransferases"/>
    <property type="match status" value="1"/>
</dbReference>
<accession>A0A1F7U532</accession>
<dbReference type="InterPro" id="IPR000241">
    <property type="entry name" value="RlmKL-like_Mtase"/>
</dbReference>
<dbReference type="PANTHER" id="PTHR14911:SF13">
    <property type="entry name" value="TRNA (GUANINE(6)-N2)-METHYLTRANSFERASE THUMP3"/>
    <property type="match status" value="1"/>
</dbReference>
<dbReference type="Proteomes" id="UP000176303">
    <property type="component" value="Unassembled WGS sequence"/>
</dbReference>
<evidence type="ECO:0000313" key="5">
    <source>
        <dbReference type="Proteomes" id="UP000176303"/>
    </source>
</evidence>
<name>A0A1F7U532_9BACT</name>
<dbReference type="GO" id="GO:0008170">
    <property type="term" value="F:N-methyltransferase activity"/>
    <property type="evidence" value="ECO:0007669"/>
    <property type="project" value="InterPro"/>
</dbReference>
<dbReference type="EMBL" id="MGDZ01000034">
    <property type="protein sequence ID" value="OGL73375.1"/>
    <property type="molecule type" value="Genomic_DNA"/>
</dbReference>
<dbReference type="GO" id="GO:0030488">
    <property type="term" value="P:tRNA methylation"/>
    <property type="evidence" value="ECO:0007669"/>
    <property type="project" value="TreeGrafter"/>
</dbReference>
<sequence length="403" mass="44569">MEYFLIPGRHPELSAAELWAVAERDHLGAELRETAGAIFISTDRELPAELPSWLGGMVKFGKIIGEVSEHELTGWLADRVVESGGRDFGISIYHGGSAARFKNLGLEVKRVLRERGIKSRWVSSREPTLSAVVVQKNGLIRTGIEFCLFADGQRISVGQTTDVQAFEEFSFRDYGRPRRDIRSGMLPVKLARMLINLSRTPRNGILLDPFCGSGTIVTEAAILGFRQVIGGDLEKRAVEDTAENVGWTSRNLDISKTSVRILQSPAEEIDRALENTKVDGIATEPYLGPPLRGRERPADIEKIVRELSILYVKSFAAIRNVLTPGAAVAAVFPVFRSGNRELPLPVLEDLKKLGFLPAPLLPPGLDVKMTARGSLIYQRPDQRVLREVFLFKTSSLDNTLKKG</sequence>
<evidence type="ECO:0000256" key="1">
    <source>
        <dbReference type="ARBA" id="ARBA00022603"/>
    </source>
</evidence>